<dbReference type="RefSeq" id="WP_124149887.1">
    <property type="nucleotide sequence ID" value="NZ_RQIS01000003.1"/>
</dbReference>
<accession>A0A3N6MX39</accession>
<dbReference type="AlphaFoldDB" id="A0A3N6MX39"/>
<dbReference type="GO" id="GO:0015074">
    <property type="term" value="P:DNA integration"/>
    <property type="evidence" value="ECO:0007669"/>
    <property type="project" value="InterPro"/>
</dbReference>
<dbReference type="NCBIfam" id="NF033577">
    <property type="entry name" value="transpos_IS481"/>
    <property type="match status" value="1"/>
</dbReference>
<keyword evidence="4" id="KW-1185">Reference proteome</keyword>
<organism evidence="3 4">
    <name type="scientific">Paraburkholderia dinghuensis</name>
    <dbReference type="NCBI Taxonomy" id="2305225"/>
    <lineage>
        <taxon>Bacteria</taxon>
        <taxon>Pseudomonadati</taxon>
        <taxon>Pseudomonadota</taxon>
        <taxon>Betaproteobacteria</taxon>
        <taxon>Burkholderiales</taxon>
        <taxon>Burkholderiaceae</taxon>
        <taxon>Paraburkholderia</taxon>
    </lineage>
</organism>
<dbReference type="InterPro" id="IPR009057">
    <property type="entry name" value="Homeodomain-like_sf"/>
</dbReference>
<reference evidence="3 4" key="1">
    <citation type="submission" date="2018-11" db="EMBL/GenBank/DDBJ databases">
        <title>Paraburkholderia sp. DHOA04, isolated from soil.</title>
        <authorList>
            <person name="Gao Z.-H."/>
            <person name="Qiu L.-H."/>
            <person name="Fu J.-C."/>
        </authorList>
    </citation>
    <scope>NUCLEOTIDE SEQUENCE [LARGE SCALE GENOMIC DNA]</scope>
    <source>
        <strain evidence="3 4">DHOA04</strain>
    </source>
</reference>
<dbReference type="InterPro" id="IPR047656">
    <property type="entry name" value="IS481-like_transpos"/>
</dbReference>
<dbReference type="GO" id="GO:0003676">
    <property type="term" value="F:nucleic acid binding"/>
    <property type="evidence" value="ECO:0007669"/>
    <property type="project" value="InterPro"/>
</dbReference>
<proteinExistence type="predicted"/>
<gene>
    <name evidence="3" type="ORF">D1Y85_04690</name>
</gene>
<feature type="compositionally biased region" description="Basic and acidic residues" evidence="1">
    <location>
        <begin position="56"/>
        <end position="69"/>
    </location>
</feature>
<dbReference type="EMBL" id="RQIS01000003">
    <property type="protein sequence ID" value="RQH08319.1"/>
    <property type="molecule type" value="Genomic_DNA"/>
</dbReference>
<dbReference type="Pfam" id="PF13683">
    <property type="entry name" value="rve_3"/>
    <property type="match status" value="1"/>
</dbReference>
<dbReference type="InterPro" id="IPR001584">
    <property type="entry name" value="Integrase_cat-core"/>
</dbReference>
<comment type="caution">
    <text evidence="3">The sequence shown here is derived from an EMBL/GenBank/DDBJ whole genome shotgun (WGS) entry which is preliminary data.</text>
</comment>
<dbReference type="Proteomes" id="UP000272778">
    <property type="component" value="Unassembled WGS sequence"/>
</dbReference>
<dbReference type="OrthoDB" id="5414302at2"/>
<sequence length="320" mass="36646">MAIRIHGSARTTPRIRAELQIATGSNRALAKRYGINVKTVAKWRSRSSVQDQPMGPRDRGSRNLHPDQERQVVELRRRGRLPLDDLMGHLLEQAPTLSRSALYRCLQRHGISRLPTTQNRPTRGKFEDTPIGFVHIDSAEMKIAGGKQHMFVAVDRVAKFTHVAFFDRATKANGAQFMRQVINAFPYRIHTVLTDNGVAFTEQERYRGGVTHAGIGHIFERVCFANGIKQKRTKPYHAWTNGMVERMNRTIKDATIKAYEYSSMEQLRTHVLAFVQSYNFGKHLKALRWKTPFRAICDAWSKDPNRFKLHPHHLTAGLNT</sequence>
<evidence type="ECO:0000256" key="1">
    <source>
        <dbReference type="SAM" id="MobiDB-lite"/>
    </source>
</evidence>
<dbReference type="SUPFAM" id="SSF53098">
    <property type="entry name" value="Ribonuclease H-like"/>
    <property type="match status" value="1"/>
</dbReference>
<evidence type="ECO:0000313" key="4">
    <source>
        <dbReference type="Proteomes" id="UP000272778"/>
    </source>
</evidence>
<protein>
    <submittedName>
        <fullName evidence="3">IS481 family transposase</fullName>
    </submittedName>
</protein>
<dbReference type="PANTHER" id="PTHR35004:SF7">
    <property type="entry name" value="INTEGRASE PROTEIN"/>
    <property type="match status" value="1"/>
</dbReference>
<feature type="region of interest" description="Disordered" evidence="1">
    <location>
        <begin position="44"/>
        <end position="69"/>
    </location>
</feature>
<evidence type="ECO:0000313" key="3">
    <source>
        <dbReference type="EMBL" id="RQH08319.1"/>
    </source>
</evidence>
<name>A0A3N6MX39_9BURK</name>
<dbReference type="PROSITE" id="PS50994">
    <property type="entry name" value="INTEGRASE"/>
    <property type="match status" value="1"/>
</dbReference>
<dbReference type="InterPro" id="IPR036397">
    <property type="entry name" value="RNaseH_sf"/>
</dbReference>
<dbReference type="SUPFAM" id="SSF46689">
    <property type="entry name" value="Homeodomain-like"/>
    <property type="match status" value="1"/>
</dbReference>
<dbReference type="PANTHER" id="PTHR35004">
    <property type="entry name" value="TRANSPOSASE RV3428C-RELATED"/>
    <property type="match status" value="1"/>
</dbReference>
<dbReference type="InterPro" id="IPR012337">
    <property type="entry name" value="RNaseH-like_sf"/>
</dbReference>
<dbReference type="Gene3D" id="3.30.420.10">
    <property type="entry name" value="Ribonuclease H-like superfamily/Ribonuclease H"/>
    <property type="match status" value="1"/>
</dbReference>
<evidence type="ECO:0000259" key="2">
    <source>
        <dbReference type="PROSITE" id="PS50994"/>
    </source>
</evidence>
<feature type="domain" description="Integrase catalytic" evidence="2">
    <location>
        <begin position="126"/>
        <end position="300"/>
    </location>
</feature>